<dbReference type="Pfam" id="PF13361">
    <property type="entry name" value="UvrD_C"/>
    <property type="match status" value="1"/>
</dbReference>
<dbReference type="InterPro" id="IPR000212">
    <property type="entry name" value="DNA_helicase_UvrD/REP"/>
</dbReference>
<keyword evidence="4 13" id="KW-0378">Hydrolase</keyword>
<gene>
    <name evidence="13 18" type="primary">addA</name>
    <name evidence="18" type="ORF">C7U56_04560</name>
</gene>
<keyword evidence="6 13" id="KW-0269">Exonuclease</keyword>
<keyword evidence="5 13" id="KW-0347">Helicase</keyword>
<feature type="domain" description="UvrD-like helicase ATP-binding" evidence="16">
    <location>
        <begin position="3"/>
        <end position="498"/>
    </location>
</feature>
<dbReference type="EC" id="3.1.-.-" evidence="13"/>
<evidence type="ECO:0000256" key="13">
    <source>
        <dbReference type="HAMAP-Rule" id="MF_01451"/>
    </source>
</evidence>
<keyword evidence="10 13" id="KW-0413">Isomerase</keyword>
<dbReference type="PANTHER" id="PTHR11070:SF48">
    <property type="entry name" value="ATP-DEPENDENT HELICASE_NUCLEASE SUBUNIT A"/>
    <property type="match status" value="1"/>
</dbReference>
<feature type="binding site" evidence="14">
    <location>
        <begin position="24"/>
        <end position="31"/>
    </location>
    <ligand>
        <name>ATP</name>
        <dbReference type="ChEBI" id="CHEBI:30616"/>
    </ligand>
</feature>
<dbReference type="GO" id="GO:0033202">
    <property type="term" value="C:DNA helicase complex"/>
    <property type="evidence" value="ECO:0007669"/>
    <property type="project" value="TreeGrafter"/>
</dbReference>
<dbReference type="Proteomes" id="UP000241048">
    <property type="component" value="Unassembled WGS sequence"/>
</dbReference>
<comment type="catalytic activity">
    <reaction evidence="12 13">
        <text>ATP + H2O = ADP + phosphate + H(+)</text>
        <dbReference type="Rhea" id="RHEA:13065"/>
        <dbReference type="ChEBI" id="CHEBI:15377"/>
        <dbReference type="ChEBI" id="CHEBI:15378"/>
        <dbReference type="ChEBI" id="CHEBI:30616"/>
        <dbReference type="ChEBI" id="CHEBI:43474"/>
        <dbReference type="ChEBI" id="CHEBI:456216"/>
        <dbReference type="EC" id="5.6.2.4"/>
    </reaction>
</comment>
<feature type="region of interest" description="Disordered" evidence="15">
    <location>
        <begin position="379"/>
        <end position="400"/>
    </location>
</feature>
<keyword evidence="19" id="KW-1185">Reference proteome</keyword>
<evidence type="ECO:0000313" key="19">
    <source>
        <dbReference type="Proteomes" id="UP000241048"/>
    </source>
</evidence>
<keyword evidence="2 13" id="KW-0547">Nucleotide-binding</keyword>
<sequence>MAVNWTREQKQVIEGREKSLLVSAAAGSGKTAVLVERIIQMITEGENPKDIDRLLVMTFTRAAAAEMRERIQAAIEKKLESEPENEHLQQQAVLVQFAQITTIDSFCLHVMREHFDRLDIDPAFRVGDEGEMLLMRADVMDGLLEDYYRDGGKRYEEFVDAYATGKADGGIAEYVMQVYNFAQSNPWPDAWYEKCREELLLTEQGELEQTEWMQFLWRDIALQAQEWEIQLREAWEICQETGGPMPYLPMIEEDLRHAEAVCGAAGSFETISEALEQFTFSRLAAIRGKNGEVDPEKKALVSDCRGRVKKAVEKLKGEYLFASPEQMLTDMEAGKERILELLELAQEFGRRFRAKKKEKNVVDFHDLEHFALEILTEPESECSEAEETSSAEETDQMQGKNAWTVRVPGTVADELAVQYDEILVDEYQDSNLVQETLIQCISGERFDRPNVFMVGDVKQSIYKFRLARPELFLEKYSTYTSEESAHQKIELHQNFRSRDHILESINAIFYRIMTEKLGNISYTEDAALHPGAAFEERDGLDELKTELLLVDLSVQPQKETESPELDDEAADYTARELEARMIAGKIREMTDKERGITIWDKELGAYRRAQYGDIVILLRSVSGWAEEFIEVLATQGIPAVAESRTGYFNTLEVETVLNLLAVIDNPMQDIPLASVLKSPFGGVSDEEMAWIVAEHKAGVDRSRDAGLYRAVVEYMNEDGPVKSNDESDESSIADVFRFQKNKLIQKNNLRRKLQKLFTLLDTFRQEAVYLPMHELLYRIYDKTGYYRYVSALPGGAGRRGNLDMLVEKAAAYEATSYRGVFHFIRYIEKLKKYNTDFGEAPVADSEGTVVRIMSIHKSKGLEFPIVFVAGMGKNFNKQDTRGKLLIDADLGIGTDYLDSEKRIKGPTLKKNVMKRRMELEALGEELRVLYVALTRAKEKLILTASSRKLEDRIAKWSAVATEHGAIPYTILTLASSYLDWILMSIPEKNPWISYQMETLSDQIDREIGTQIRQTLSREWLRWLAGEDSHLSNDENHPNTQNRLENIRQIESIISSNYHFQYPYLDDLSLNTKMSVSELKKKGMEEEEEEMVFLPTLPVFMEKEQEEKGGATRGTAYHRVLQLLPFERAMSRQELNAFPAKLAAEGRMDAEAAALVRGSDLAKLTASSLGKRMQRAAAAGKLYREKQFVIGIPAREMGDWDSDERILIQGIIDAFFEEDGKLVLVDYKTDYVENSDILIRRYEAQVRYYTRALEQMTGKRVAERYLYSFRFGAIEV</sequence>
<dbReference type="InterPro" id="IPR014017">
    <property type="entry name" value="DNA_helicase_UvrD-like_C"/>
</dbReference>
<dbReference type="Gene3D" id="3.40.50.300">
    <property type="entry name" value="P-loop containing nucleotide triphosphate hydrolases"/>
    <property type="match status" value="4"/>
</dbReference>
<dbReference type="InterPro" id="IPR014152">
    <property type="entry name" value="AddA"/>
</dbReference>
<dbReference type="HAMAP" id="MF_01451">
    <property type="entry name" value="AddA"/>
    <property type="match status" value="1"/>
</dbReference>
<proteinExistence type="inferred from homology"/>
<evidence type="ECO:0000256" key="9">
    <source>
        <dbReference type="ARBA" id="ARBA00023204"/>
    </source>
</evidence>
<evidence type="ECO:0000256" key="12">
    <source>
        <dbReference type="ARBA" id="ARBA00048988"/>
    </source>
</evidence>
<evidence type="ECO:0000256" key="1">
    <source>
        <dbReference type="ARBA" id="ARBA00022722"/>
    </source>
</evidence>
<evidence type="ECO:0000256" key="10">
    <source>
        <dbReference type="ARBA" id="ARBA00023235"/>
    </source>
</evidence>
<evidence type="ECO:0000256" key="3">
    <source>
        <dbReference type="ARBA" id="ARBA00022763"/>
    </source>
</evidence>
<dbReference type="GO" id="GO:0003690">
    <property type="term" value="F:double-stranded DNA binding"/>
    <property type="evidence" value="ECO:0007669"/>
    <property type="project" value="UniProtKB-UniRule"/>
</dbReference>
<keyword evidence="3 13" id="KW-0227">DNA damage</keyword>
<dbReference type="PANTHER" id="PTHR11070">
    <property type="entry name" value="UVRD / RECB / PCRA DNA HELICASE FAMILY MEMBER"/>
    <property type="match status" value="1"/>
</dbReference>
<evidence type="ECO:0000256" key="5">
    <source>
        <dbReference type="ARBA" id="ARBA00022806"/>
    </source>
</evidence>
<dbReference type="PROSITE" id="PS51198">
    <property type="entry name" value="UVRD_HELICASE_ATP_BIND"/>
    <property type="match status" value="1"/>
</dbReference>
<evidence type="ECO:0000259" key="17">
    <source>
        <dbReference type="PROSITE" id="PS51217"/>
    </source>
</evidence>
<dbReference type="GO" id="GO:0005524">
    <property type="term" value="F:ATP binding"/>
    <property type="evidence" value="ECO:0007669"/>
    <property type="project" value="UniProtKB-UniRule"/>
</dbReference>
<evidence type="ECO:0000256" key="2">
    <source>
        <dbReference type="ARBA" id="ARBA00022741"/>
    </source>
</evidence>
<comment type="function">
    <text evidence="13">The heterodimer acts as both an ATP-dependent DNA helicase and an ATP-dependent, dual-direction single-stranded exonuclease. Recognizes the chi site generating a DNA molecule suitable for the initiation of homologous recombination. The AddA nuclease domain is required for chi fragment generation; this subunit has the helicase and 3' -&gt; 5' nuclease activities.</text>
</comment>
<evidence type="ECO:0000256" key="14">
    <source>
        <dbReference type="PROSITE-ProRule" id="PRU00560"/>
    </source>
</evidence>
<dbReference type="InterPro" id="IPR011335">
    <property type="entry name" value="Restrct_endonuc-II-like"/>
</dbReference>
<dbReference type="Pfam" id="PF12705">
    <property type="entry name" value="PDDEXK_1"/>
    <property type="match status" value="1"/>
</dbReference>
<comment type="caution">
    <text evidence="18">The sequence shown here is derived from an EMBL/GenBank/DDBJ whole genome shotgun (WGS) entry which is preliminary data.</text>
</comment>
<dbReference type="GO" id="GO:0000724">
    <property type="term" value="P:double-strand break repair via homologous recombination"/>
    <property type="evidence" value="ECO:0007669"/>
    <property type="project" value="UniProtKB-UniRule"/>
</dbReference>
<evidence type="ECO:0000256" key="15">
    <source>
        <dbReference type="SAM" id="MobiDB-lite"/>
    </source>
</evidence>
<evidence type="ECO:0000256" key="6">
    <source>
        <dbReference type="ARBA" id="ARBA00022839"/>
    </source>
</evidence>
<feature type="compositionally biased region" description="Acidic residues" evidence="15">
    <location>
        <begin position="379"/>
        <end position="395"/>
    </location>
</feature>
<dbReference type="PROSITE" id="PS51217">
    <property type="entry name" value="UVRD_HELICASE_CTER"/>
    <property type="match status" value="1"/>
</dbReference>
<dbReference type="InterPro" id="IPR014016">
    <property type="entry name" value="UvrD-like_ATP-bd"/>
</dbReference>
<dbReference type="NCBIfam" id="TIGR02785">
    <property type="entry name" value="addA_Gpos"/>
    <property type="match status" value="1"/>
</dbReference>
<dbReference type="InterPro" id="IPR011604">
    <property type="entry name" value="PDDEXK-like_dom_sf"/>
</dbReference>
<dbReference type="AlphaFoldDB" id="A0A2T3FV68"/>
<name>A0A2T3FV68_9CLOT</name>
<comment type="cofactor">
    <cofactor evidence="13">
        <name>Mg(2+)</name>
        <dbReference type="ChEBI" id="CHEBI:18420"/>
    </cofactor>
</comment>
<dbReference type="Pfam" id="PF00580">
    <property type="entry name" value="UvrD-helicase"/>
    <property type="match status" value="1"/>
</dbReference>
<dbReference type="GO" id="GO:0016887">
    <property type="term" value="F:ATP hydrolysis activity"/>
    <property type="evidence" value="ECO:0007669"/>
    <property type="project" value="RHEA"/>
</dbReference>
<evidence type="ECO:0000313" key="18">
    <source>
        <dbReference type="EMBL" id="PST39182.1"/>
    </source>
</evidence>
<evidence type="ECO:0000256" key="11">
    <source>
        <dbReference type="ARBA" id="ARBA00034617"/>
    </source>
</evidence>
<comment type="catalytic activity">
    <reaction evidence="11 13">
        <text>Couples ATP hydrolysis with the unwinding of duplex DNA by translocating in the 3'-5' direction.</text>
        <dbReference type="EC" id="5.6.2.4"/>
    </reaction>
</comment>
<dbReference type="Gene3D" id="3.90.320.10">
    <property type="match status" value="1"/>
</dbReference>
<keyword evidence="7 13" id="KW-0067">ATP-binding</keyword>
<keyword evidence="9 13" id="KW-0234">DNA repair</keyword>
<evidence type="ECO:0000256" key="8">
    <source>
        <dbReference type="ARBA" id="ARBA00023125"/>
    </source>
</evidence>
<feature type="domain" description="UvrD-like helicase C-terminal" evidence="17">
    <location>
        <begin position="538"/>
        <end position="860"/>
    </location>
</feature>
<dbReference type="SUPFAM" id="SSF52540">
    <property type="entry name" value="P-loop containing nucleoside triphosphate hydrolases"/>
    <property type="match status" value="1"/>
</dbReference>
<accession>A0A2T3FV68</accession>
<organism evidence="18 19">
    <name type="scientific">Clostridium fessum</name>
    <dbReference type="NCBI Taxonomy" id="2126740"/>
    <lineage>
        <taxon>Bacteria</taxon>
        <taxon>Bacillati</taxon>
        <taxon>Bacillota</taxon>
        <taxon>Clostridia</taxon>
        <taxon>Eubacteriales</taxon>
        <taxon>Clostridiaceae</taxon>
        <taxon>Clostridium</taxon>
    </lineage>
</organism>
<dbReference type="GO" id="GO:0043138">
    <property type="term" value="F:3'-5' DNA helicase activity"/>
    <property type="evidence" value="ECO:0007669"/>
    <property type="project" value="UniProtKB-UniRule"/>
</dbReference>
<keyword evidence="8 13" id="KW-0238">DNA-binding</keyword>
<reference evidence="18 19" key="1">
    <citation type="submission" date="2018-03" db="EMBL/GenBank/DDBJ databases">
        <title>Lachnoclostridium SNUG30386 gen.nov., sp.nov., isolated from human faeces.</title>
        <authorList>
            <person name="Seo B."/>
            <person name="Jeon K."/>
            <person name="Ko G."/>
        </authorList>
    </citation>
    <scope>NUCLEOTIDE SEQUENCE [LARGE SCALE GENOMIC DNA]</scope>
    <source>
        <strain evidence="18 19">SNUG30386</strain>
    </source>
</reference>
<dbReference type="GO" id="GO:0005829">
    <property type="term" value="C:cytosol"/>
    <property type="evidence" value="ECO:0007669"/>
    <property type="project" value="TreeGrafter"/>
</dbReference>
<comment type="similarity">
    <text evidence="13">Belongs to the helicase family. AddA subfamily.</text>
</comment>
<dbReference type="InterPro" id="IPR038726">
    <property type="entry name" value="PDDEXK_AddAB-type"/>
</dbReference>
<dbReference type="SUPFAM" id="SSF52980">
    <property type="entry name" value="Restriction endonuclease-like"/>
    <property type="match status" value="1"/>
</dbReference>
<evidence type="ECO:0000256" key="4">
    <source>
        <dbReference type="ARBA" id="ARBA00022801"/>
    </source>
</evidence>
<evidence type="ECO:0000259" key="16">
    <source>
        <dbReference type="PROSITE" id="PS51198"/>
    </source>
</evidence>
<dbReference type="GO" id="GO:0008408">
    <property type="term" value="F:3'-5' exonuclease activity"/>
    <property type="evidence" value="ECO:0007669"/>
    <property type="project" value="UniProtKB-UniRule"/>
</dbReference>
<dbReference type="RefSeq" id="WP_107000322.1">
    <property type="nucleotide sequence ID" value="NZ_PYLO01000001.1"/>
</dbReference>
<dbReference type="EC" id="5.6.2.4" evidence="13"/>
<dbReference type="EMBL" id="PYLO01000001">
    <property type="protein sequence ID" value="PST39182.1"/>
    <property type="molecule type" value="Genomic_DNA"/>
</dbReference>
<evidence type="ECO:0000256" key="7">
    <source>
        <dbReference type="ARBA" id="ARBA00022840"/>
    </source>
</evidence>
<keyword evidence="1 13" id="KW-0540">Nuclease</keyword>
<protein>
    <recommendedName>
        <fullName evidence="13">ATP-dependent helicase/nuclease subunit A</fullName>
        <ecNumber evidence="13">3.1.-.-</ecNumber>
        <ecNumber evidence="13">5.6.2.4</ecNumber>
    </recommendedName>
    <alternativeName>
        <fullName evidence="13">ATP-dependent helicase/nuclease AddA</fullName>
    </alternativeName>
    <alternativeName>
        <fullName evidence="13">DNA 3'-5' helicase AddA</fullName>
    </alternativeName>
</protein>
<comment type="subunit">
    <text evidence="13">Heterodimer of AddA and AddB/RexB.</text>
</comment>
<dbReference type="InterPro" id="IPR027417">
    <property type="entry name" value="P-loop_NTPase"/>
</dbReference>